<dbReference type="InterPro" id="IPR032183">
    <property type="entry name" value="PKD-like"/>
</dbReference>
<dbReference type="Proteomes" id="UP000003160">
    <property type="component" value="Unassembled WGS sequence"/>
</dbReference>
<evidence type="ECO:0000313" key="2">
    <source>
        <dbReference type="Proteomes" id="UP000003160"/>
    </source>
</evidence>
<evidence type="ECO:0008006" key="3">
    <source>
        <dbReference type="Google" id="ProtNLM"/>
    </source>
</evidence>
<sequence length="536" mass="60545">MKHLKYLLILVATATIVGCYEDKGNYDYHDINEVSIKGLPENVEIDRYATLRITPDIEATMGGNDPEKYTYEWKIGKKVLSTSKDLNYEVTDAQGSYTLLYTVADKETQVKTFATTKLVVNYTTSADGILVVSSQNGQADLSYLRLDVENADFMKMFYNKSHDEPLGKNPRQLVQTFVDGYPGYVKKNGGRGIKLVCDEGLLQLSNVTLDKMDRIDKDYMLRYGELYPLPDYSNFKPAYISGLVSQWRRNPYGAIMNNEDVYLISNGAMFLISFNRTGDPEINYTNYVGDDEKKVCRFSPMVFVTGRKPAPSRGKNKNAGWRLSYDKCLFDENQGMFYTMQSGKLTPVDEHATFPGYRAFYGEDTYQYGFCFAAIAQNGKVKFVTFDTGKEDNHLASVDAAQVQPTSRFFMLRNAPYVFFNTTQAIYKYNILNVATGIAPTEADKIVSLKDLGYDDDATIADICLHRYEKKMVIAVSRYGHDGEGSGDELKSDIIELNVDADKPVIIKKHTGVCGAKPLVIYKYRTFARNDAYIVD</sequence>
<keyword evidence="2" id="KW-1185">Reference proteome</keyword>
<reference evidence="1 2" key="1">
    <citation type="submission" date="2009-10" db="EMBL/GenBank/DDBJ databases">
        <authorList>
            <person name="Qin X."/>
            <person name="Bachman B."/>
            <person name="Battles P."/>
            <person name="Bell A."/>
            <person name="Bess C."/>
            <person name="Bickham C."/>
            <person name="Chaboub L."/>
            <person name="Chen D."/>
            <person name="Coyle M."/>
            <person name="Deiros D.R."/>
            <person name="Dinh H."/>
            <person name="Forbes L."/>
            <person name="Fowler G."/>
            <person name="Francisco L."/>
            <person name="Fu Q."/>
            <person name="Gubbala S."/>
            <person name="Hale W."/>
            <person name="Han Y."/>
            <person name="Hemphill L."/>
            <person name="Highlander S.K."/>
            <person name="Hirani K."/>
            <person name="Hogues M."/>
            <person name="Jackson L."/>
            <person name="Jakkamsetti A."/>
            <person name="Javaid M."/>
            <person name="Jiang H."/>
            <person name="Korchina V."/>
            <person name="Kovar C."/>
            <person name="Lara F."/>
            <person name="Lee S."/>
            <person name="Mata R."/>
            <person name="Mathew T."/>
            <person name="Moen C."/>
            <person name="Morales K."/>
            <person name="Munidasa M."/>
            <person name="Nazareth L."/>
            <person name="Ngo R."/>
            <person name="Nguyen L."/>
            <person name="Okwuonu G."/>
            <person name="Ongeri F."/>
            <person name="Patil S."/>
            <person name="Petrosino J."/>
            <person name="Pham C."/>
            <person name="Pham P."/>
            <person name="Pu L.-L."/>
            <person name="Puazo M."/>
            <person name="Raj R."/>
            <person name="Reid J."/>
            <person name="Rouhana J."/>
            <person name="Saada N."/>
            <person name="Shang Y."/>
            <person name="Simmons D."/>
            <person name="Thornton R."/>
            <person name="Warren J."/>
            <person name="Weissenberger G."/>
            <person name="Zhang J."/>
            <person name="Zhang L."/>
            <person name="Zhou C."/>
            <person name="Zhu D."/>
            <person name="Muzny D."/>
            <person name="Worley K."/>
            <person name="Gibbs R."/>
        </authorList>
    </citation>
    <scope>NUCLEOTIDE SEQUENCE [LARGE SCALE GENOMIC DNA]</scope>
    <source>
        <strain evidence="1 2">DSM 17361</strain>
    </source>
</reference>
<protein>
    <recommendedName>
        <fullName evidence="3">PKD domain protein</fullName>
    </recommendedName>
</protein>
<gene>
    <name evidence="1" type="ORF">HMPREF0645_1434</name>
</gene>
<name>D1PWU9_9BACT</name>
<comment type="caution">
    <text evidence="1">The sequence shown here is derived from an EMBL/GenBank/DDBJ whole genome shotgun (WGS) entry which is preliminary data.</text>
</comment>
<dbReference type="OrthoDB" id="1095195at2"/>
<dbReference type="PROSITE" id="PS51257">
    <property type="entry name" value="PROKAR_LIPOPROTEIN"/>
    <property type="match status" value="1"/>
</dbReference>
<dbReference type="EMBL" id="ACKS01000061">
    <property type="protein sequence ID" value="EFA44123.1"/>
    <property type="molecule type" value="Genomic_DNA"/>
</dbReference>
<accession>D1PWU9</accession>
<proteinExistence type="predicted"/>
<dbReference type="RefSeq" id="WP_007173538.1">
    <property type="nucleotide sequence ID" value="NZ_GG704780.1"/>
</dbReference>
<evidence type="ECO:0000313" key="1">
    <source>
        <dbReference type="EMBL" id="EFA44123.1"/>
    </source>
</evidence>
<organism evidence="1 2">
    <name type="scientific">Hallella bergensis DSM 17361</name>
    <dbReference type="NCBI Taxonomy" id="585502"/>
    <lineage>
        <taxon>Bacteria</taxon>
        <taxon>Pseudomonadati</taxon>
        <taxon>Bacteroidota</taxon>
        <taxon>Bacteroidia</taxon>
        <taxon>Bacteroidales</taxon>
        <taxon>Prevotellaceae</taxon>
        <taxon>Hallella</taxon>
    </lineage>
</organism>
<dbReference type="HOGENOM" id="CLU_509653_0_0_10"/>
<dbReference type="Pfam" id="PF16407">
    <property type="entry name" value="PKD_2"/>
    <property type="match status" value="1"/>
</dbReference>
<dbReference type="eggNOG" id="ENOG502Z8JI">
    <property type="taxonomic scope" value="Bacteria"/>
</dbReference>
<dbReference type="AlphaFoldDB" id="D1PWU9"/>